<protein>
    <recommendedName>
        <fullName evidence="5">RNA polymerase sigma-70 region 2 domain-containing protein</fullName>
    </recommendedName>
</protein>
<dbReference type="PANTHER" id="PTHR43133">
    <property type="entry name" value="RNA POLYMERASE ECF-TYPE SIGMA FACTO"/>
    <property type="match status" value="1"/>
</dbReference>
<evidence type="ECO:0000313" key="6">
    <source>
        <dbReference type="EMBL" id="GHO43804.1"/>
    </source>
</evidence>
<keyword evidence="7" id="KW-1185">Reference proteome</keyword>
<dbReference type="RefSeq" id="WP_220193257.1">
    <property type="nucleotide sequence ID" value="NZ_BNJF01000001.1"/>
</dbReference>
<dbReference type="InterPro" id="IPR007627">
    <property type="entry name" value="RNA_pol_sigma70_r2"/>
</dbReference>
<dbReference type="Gene3D" id="1.10.1740.10">
    <property type="match status" value="1"/>
</dbReference>
<dbReference type="InterPro" id="IPR013325">
    <property type="entry name" value="RNA_pol_sigma_r2"/>
</dbReference>
<proteinExistence type="predicted"/>
<evidence type="ECO:0000256" key="3">
    <source>
        <dbReference type="ARBA" id="ARBA00023125"/>
    </source>
</evidence>
<dbReference type="Pfam" id="PF04542">
    <property type="entry name" value="Sigma70_r2"/>
    <property type="match status" value="1"/>
</dbReference>
<evidence type="ECO:0000256" key="1">
    <source>
        <dbReference type="ARBA" id="ARBA00023015"/>
    </source>
</evidence>
<gene>
    <name evidence="6" type="ORF">KSX_19670</name>
</gene>
<reference evidence="6" key="1">
    <citation type="submission" date="2020-10" db="EMBL/GenBank/DDBJ databases">
        <title>Taxonomic study of unclassified bacteria belonging to the class Ktedonobacteria.</title>
        <authorList>
            <person name="Yabe S."/>
            <person name="Wang C.M."/>
            <person name="Zheng Y."/>
            <person name="Sakai Y."/>
            <person name="Cavaletti L."/>
            <person name="Monciardini P."/>
            <person name="Donadio S."/>
        </authorList>
    </citation>
    <scope>NUCLEOTIDE SEQUENCE</scope>
    <source>
        <strain evidence="6">SOSP1-1</strain>
    </source>
</reference>
<organism evidence="6 7">
    <name type="scientific">Ktedonospora formicarum</name>
    <dbReference type="NCBI Taxonomy" id="2778364"/>
    <lineage>
        <taxon>Bacteria</taxon>
        <taxon>Bacillati</taxon>
        <taxon>Chloroflexota</taxon>
        <taxon>Ktedonobacteria</taxon>
        <taxon>Ktedonobacterales</taxon>
        <taxon>Ktedonobacteraceae</taxon>
        <taxon>Ktedonospora</taxon>
    </lineage>
</organism>
<name>A0A8J3I1I4_9CHLR</name>
<dbReference type="AlphaFoldDB" id="A0A8J3I1I4"/>
<dbReference type="EMBL" id="BNJF01000001">
    <property type="protein sequence ID" value="GHO43804.1"/>
    <property type="molecule type" value="Genomic_DNA"/>
</dbReference>
<dbReference type="PANTHER" id="PTHR43133:SF8">
    <property type="entry name" value="RNA POLYMERASE SIGMA FACTOR HI_1459-RELATED"/>
    <property type="match status" value="1"/>
</dbReference>
<dbReference type="GO" id="GO:0006352">
    <property type="term" value="P:DNA-templated transcription initiation"/>
    <property type="evidence" value="ECO:0007669"/>
    <property type="project" value="InterPro"/>
</dbReference>
<evidence type="ECO:0000313" key="7">
    <source>
        <dbReference type="Proteomes" id="UP000612362"/>
    </source>
</evidence>
<keyword evidence="2" id="KW-0731">Sigma factor</keyword>
<keyword evidence="1" id="KW-0805">Transcription regulation</keyword>
<dbReference type="SUPFAM" id="SSF88946">
    <property type="entry name" value="Sigma2 domain of RNA polymerase sigma factors"/>
    <property type="match status" value="1"/>
</dbReference>
<evidence type="ECO:0000256" key="4">
    <source>
        <dbReference type="ARBA" id="ARBA00023163"/>
    </source>
</evidence>
<accession>A0A8J3I1I4</accession>
<keyword evidence="4" id="KW-0804">Transcription</keyword>
<dbReference type="InterPro" id="IPR039425">
    <property type="entry name" value="RNA_pol_sigma-70-like"/>
</dbReference>
<evidence type="ECO:0000256" key="2">
    <source>
        <dbReference type="ARBA" id="ARBA00023082"/>
    </source>
</evidence>
<dbReference type="Proteomes" id="UP000612362">
    <property type="component" value="Unassembled WGS sequence"/>
</dbReference>
<comment type="caution">
    <text evidence="6">The sequence shown here is derived from an EMBL/GenBank/DDBJ whole genome shotgun (WGS) entry which is preliminary data.</text>
</comment>
<dbReference type="GO" id="GO:0003677">
    <property type="term" value="F:DNA binding"/>
    <property type="evidence" value="ECO:0007669"/>
    <property type="project" value="UniProtKB-KW"/>
</dbReference>
<evidence type="ECO:0000259" key="5">
    <source>
        <dbReference type="Pfam" id="PF04542"/>
    </source>
</evidence>
<keyword evidence="3" id="KW-0238">DNA-binding</keyword>
<dbReference type="GO" id="GO:0016987">
    <property type="term" value="F:sigma factor activity"/>
    <property type="evidence" value="ECO:0007669"/>
    <property type="project" value="UniProtKB-KW"/>
</dbReference>
<feature type="domain" description="RNA polymerase sigma-70 region 2" evidence="5">
    <location>
        <begin position="46"/>
        <end position="99"/>
    </location>
</feature>
<sequence length="223" mass="25669">MRTQTTFPSMTELALGHEQTWIALYELLRPSVTLFVYLYAVPSWHGQENDLIEDVLQETVIRIYRQMPTAADGKIQNMEAFCRTIARNYCRDLRRKERRLQPLPDDDYTFERATKYNADDPIEATFEALFTQTVLVTVAQLIATFPTKQRTAILIDLAHQPGNGDTQLPSLERALGTVHIDLKAYRGLLPTKPVEKTRHSSLLSIAYKRLRSEFIQRHAHLVA</sequence>